<evidence type="ECO:0000313" key="2">
    <source>
        <dbReference type="Proteomes" id="UP001218218"/>
    </source>
</evidence>
<comment type="caution">
    <text evidence="1">The sequence shown here is derived from an EMBL/GenBank/DDBJ whole genome shotgun (WGS) entry which is preliminary data.</text>
</comment>
<evidence type="ECO:0000313" key="1">
    <source>
        <dbReference type="EMBL" id="KAJ7328436.1"/>
    </source>
</evidence>
<name>A0AAD6ZLL0_9AGAR</name>
<dbReference type="AlphaFoldDB" id="A0AAD6ZLL0"/>
<gene>
    <name evidence="1" type="ORF">DFH08DRAFT_1084523</name>
</gene>
<keyword evidence="2" id="KW-1185">Reference proteome</keyword>
<reference evidence="1" key="1">
    <citation type="submission" date="2023-03" db="EMBL/GenBank/DDBJ databases">
        <title>Massive genome expansion in bonnet fungi (Mycena s.s.) driven by repeated elements and novel gene families across ecological guilds.</title>
        <authorList>
            <consortium name="Lawrence Berkeley National Laboratory"/>
            <person name="Harder C.B."/>
            <person name="Miyauchi S."/>
            <person name="Viragh M."/>
            <person name="Kuo A."/>
            <person name="Thoen E."/>
            <person name="Andreopoulos B."/>
            <person name="Lu D."/>
            <person name="Skrede I."/>
            <person name="Drula E."/>
            <person name="Henrissat B."/>
            <person name="Morin E."/>
            <person name="Kohler A."/>
            <person name="Barry K."/>
            <person name="LaButti K."/>
            <person name="Morin E."/>
            <person name="Salamov A."/>
            <person name="Lipzen A."/>
            <person name="Mereny Z."/>
            <person name="Hegedus B."/>
            <person name="Baldrian P."/>
            <person name="Stursova M."/>
            <person name="Weitz H."/>
            <person name="Taylor A."/>
            <person name="Grigoriev I.V."/>
            <person name="Nagy L.G."/>
            <person name="Martin F."/>
            <person name="Kauserud H."/>
        </authorList>
    </citation>
    <scope>NUCLEOTIDE SEQUENCE</scope>
    <source>
        <strain evidence="1">CBHHK002</strain>
    </source>
</reference>
<dbReference type="Proteomes" id="UP001218218">
    <property type="component" value="Unassembled WGS sequence"/>
</dbReference>
<accession>A0AAD6ZLL0</accession>
<dbReference type="EMBL" id="JARIHO010000039">
    <property type="protein sequence ID" value="KAJ7328436.1"/>
    <property type="molecule type" value="Genomic_DNA"/>
</dbReference>
<proteinExistence type="predicted"/>
<protein>
    <submittedName>
        <fullName evidence="1">Uncharacterized protein</fullName>
    </submittedName>
</protein>
<sequence>MLSTLPTELLQIGDELSRPDQGRLHGVSKNIYLALDPIFSADTFSIRCDKPS</sequence>
<organism evidence="1 2">
    <name type="scientific">Mycena albidolilacea</name>
    <dbReference type="NCBI Taxonomy" id="1033008"/>
    <lineage>
        <taxon>Eukaryota</taxon>
        <taxon>Fungi</taxon>
        <taxon>Dikarya</taxon>
        <taxon>Basidiomycota</taxon>
        <taxon>Agaricomycotina</taxon>
        <taxon>Agaricomycetes</taxon>
        <taxon>Agaricomycetidae</taxon>
        <taxon>Agaricales</taxon>
        <taxon>Marasmiineae</taxon>
        <taxon>Mycenaceae</taxon>
        <taxon>Mycena</taxon>
    </lineage>
</organism>